<dbReference type="InterPro" id="IPR004027">
    <property type="entry name" value="SEC_C_motif"/>
</dbReference>
<dbReference type="PANTHER" id="PTHR33747">
    <property type="entry name" value="UPF0225 PROTEIN SCO1677"/>
    <property type="match status" value="1"/>
</dbReference>
<gene>
    <name evidence="1" type="ORF">DSOL_5131</name>
</gene>
<dbReference type="Gene3D" id="3.10.450.50">
    <property type="match status" value="1"/>
</dbReference>
<dbReference type="EMBL" id="MLBF01000089">
    <property type="protein sequence ID" value="OLN26071.1"/>
    <property type="molecule type" value="Genomic_DNA"/>
</dbReference>
<keyword evidence="2" id="KW-1185">Reference proteome</keyword>
<dbReference type="Pfam" id="PF02810">
    <property type="entry name" value="SEC-C"/>
    <property type="match status" value="1"/>
</dbReference>
<dbReference type="PANTHER" id="PTHR33747:SF1">
    <property type="entry name" value="ADENYLATE CYCLASE-ASSOCIATED CAP C-TERMINAL DOMAIN-CONTAINING PROTEIN"/>
    <property type="match status" value="1"/>
</dbReference>
<evidence type="ECO:0000313" key="1">
    <source>
        <dbReference type="EMBL" id="OLN26071.1"/>
    </source>
</evidence>
<name>A0A1Q8QFH7_9FIRM</name>
<comment type="caution">
    <text evidence="1">The sequence shown here is derived from an EMBL/GenBank/DDBJ whole genome shotgun (WGS) entry which is preliminary data.</text>
</comment>
<dbReference type="Proteomes" id="UP000186102">
    <property type="component" value="Unassembled WGS sequence"/>
</dbReference>
<protein>
    <recommendedName>
        <fullName evidence="3">SEC-C motif-containing protein</fullName>
    </recommendedName>
</protein>
<dbReference type="OrthoDB" id="9814022at2"/>
<reference evidence="1 2" key="1">
    <citation type="submission" date="2016-09" db="EMBL/GenBank/DDBJ databases">
        <title>Complete genome of Desulfosporosinus sp. OL.</title>
        <authorList>
            <person name="Mardanov A."/>
            <person name="Beletsky A."/>
            <person name="Panova A."/>
            <person name="Karnachuk O."/>
            <person name="Ravin N."/>
        </authorList>
    </citation>
    <scope>NUCLEOTIDE SEQUENCE [LARGE SCALE GENOMIC DNA]</scope>
    <source>
        <strain evidence="1 2">OL</strain>
    </source>
</reference>
<evidence type="ECO:0000313" key="2">
    <source>
        <dbReference type="Proteomes" id="UP000186102"/>
    </source>
</evidence>
<dbReference type="STRING" id="1888891.DSOL_5131"/>
<proteinExistence type="predicted"/>
<dbReference type="SUPFAM" id="SSF103642">
    <property type="entry name" value="Sec-C motif"/>
    <property type="match status" value="1"/>
</dbReference>
<sequence length="410" mass="47695">MDNKIDQKTQKALLEALARANEHSRQLQDKREQQLWKKINIPVKLSDALNNLSKNELDKIRQNLGLKNLSSLKKGDLTGKLVNLIPVKFKDILYVLDLERYDMVKRMFKNAGPVMANNISVSKVESLMGYGIAFPGVHHNQKILFMPLELLDIFKEIDGKELETIVRRNTEWIKLTHGLLYYYGVMGASTMNNKINQLTGQEVDLLKYFKVLSAASDYYEQIEFSAYGYQDQRVYDAKKILDEQKARPSVDYYSFTKEQLLKAAEMDFIDRTPKLNNFTRFLLEYYDLTDKEIDEMMLQLINMINLDTKPTGMIKYLESRLEFPSFDMVQELTAKLMELYNHTRMWILKGHTPDELFQEEKRYLKPLPAESFRMGQTDSKLFDIRTGAKIGRNDSCPCGSGKKYKKCCGK</sequence>
<dbReference type="RefSeq" id="WP_075367369.1">
    <property type="nucleotide sequence ID" value="NZ_MLBF01000089.1"/>
</dbReference>
<organism evidence="1 2">
    <name type="scientific">Desulfosporosinus metallidurans</name>
    <dbReference type="NCBI Taxonomy" id="1888891"/>
    <lineage>
        <taxon>Bacteria</taxon>
        <taxon>Bacillati</taxon>
        <taxon>Bacillota</taxon>
        <taxon>Clostridia</taxon>
        <taxon>Eubacteriales</taxon>
        <taxon>Desulfitobacteriaceae</taxon>
        <taxon>Desulfosporosinus</taxon>
    </lineage>
</organism>
<accession>A0A1Q8QFH7</accession>
<evidence type="ECO:0008006" key="3">
    <source>
        <dbReference type="Google" id="ProtNLM"/>
    </source>
</evidence>
<dbReference type="AlphaFoldDB" id="A0A1Q8QFH7"/>